<feature type="transmembrane region" description="Helical" evidence="7">
    <location>
        <begin position="344"/>
        <end position="366"/>
    </location>
</feature>
<feature type="transmembrane region" description="Helical" evidence="7">
    <location>
        <begin position="168"/>
        <end position="194"/>
    </location>
</feature>
<evidence type="ECO:0000313" key="8">
    <source>
        <dbReference type="EMBL" id="MBC8433205.1"/>
    </source>
</evidence>
<evidence type="ECO:0000256" key="4">
    <source>
        <dbReference type="ARBA" id="ARBA00022692"/>
    </source>
</evidence>
<dbReference type="GO" id="GO:0005886">
    <property type="term" value="C:plasma membrane"/>
    <property type="evidence" value="ECO:0007669"/>
    <property type="project" value="UniProtKB-SubCell"/>
</dbReference>
<proteinExistence type="inferred from homology"/>
<dbReference type="Proteomes" id="UP000605201">
    <property type="component" value="Unassembled WGS sequence"/>
</dbReference>
<comment type="caution">
    <text evidence="8">The sequence shown here is derived from an EMBL/GenBank/DDBJ whole genome shotgun (WGS) entry which is preliminary data.</text>
</comment>
<evidence type="ECO:0000256" key="3">
    <source>
        <dbReference type="ARBA" id="ARBA00022475"/>
    </source>
</evidence>
<comment type="similarity">
    <text evidence="2">Belongs to the NrfD family.</text>
</comment>
<name>A0A8J6TTA6_9BACT</name>
<dbReference type="NCBIfam" id="NF008133">
    <property type="entry name" value="PRK10881.1"/>
    <property type="match status" value="1"/>
</dbReference>
<feature type="transmembrane region" description="Helical" evidence="7">
    <location>
        <begin position="309"/>
        <end position="332"/>
    </location>
</feature>
<accession>A0A8J6TTA6</accession>
<feature type="transmembrane region" description="Helical" evidence="7">
    <location>
        <begin position="129"/>
        <end position="148"/>
    </location>
</feature>
<evidence type="ECO:0000256" key="5">
    <source>
        <dbReference type="ARBA" id="ARBA00022989"/>
    </source>
</evidence>
<feature type="transmembrane region" description="Helical" evidence="7">
    <location>
        <begin position="12"/>
        <end position="30"/>
    </location>
</feature>
<reference evidence="8 9" key="1">
    <citation type="submission" date="2020-08" db="EMBL/GenBank/DDBJ databases">
        <title>Bridging the membrane lipid divide: bacteria of the FCB group superphylum have the potential to synthesize archaeal ether lipids.</title>
        <authorList>
            <person name="Villanueva L."/>
            <person name="Von Meijenfeldt F.A.B."/>
            <person name="Westbye A.B."/>
            <person name="Yadav S."/>
            <person name="Hopmans E.C."/>
            <person name="Dutilh B.E."/>
            <person name="Sinninghe Damste J.S."/>
        </authorList>
    </citation>
    <scope>NUCLEOTIDE SEQUENCE [LARGE SCALE GENOMIC DNA]</scope>
    <source>
        <strain evidence="8">NIOZ-UU17</strain>
    </source>
</reference>
<evidence type="ECO:0000256" key="1">
    <source>
        <dbReference type="ARBA" id="ARBA00004651"/>
    </source>
</evidence>
<evidence type="ECO:0000256" key="2">
    <source>
        <dbReference type="ARBA" id="ARBA00008929"/>
    </source>
</evidence>
<dbReference type="Pfam" id="PF03916">
    <property type="entry name" value="NrfD"/>
    <property type="match status" value="1"/>
</dbReference>
<feature type="transmembrane region" description="Helical" evidence="7">
    <location>
        <begin position="50"/>
        <end position="78"/>
    </location>
</feature>
<feature type="transmembrane region" description="Helical" evidence="7">
    <location>
        <begin position="206"/>
        <end position="225"/>
    </location>
</feature>
<dbReference type="PANTHER" id="PTHR30074">
    <property type="entry name" value="FORMATE DEHYDROGENASE, NITRATE-INDUCIBLE, CYTOCHROME B556 FDN SUBUNIT"/>
    <property type="match status" value="1"/>
</dbReference>
<protein>
    <submittedName>
        <fullName evidence="8">Ni/Fe-hydrogenase cytochrome b subunit</fullName>
    </submittedName>
</protein>
<dbReference type="PANTHER" id="PTHR30074:SF4">
    <property type="entry name" value="NI_FE-HYDROGENASE 2 B-TYPE CYTOCHROME SUBUNIT-RELATED"/>
    <property type="match status" value="1"/>
</dbReference>
<gene>
    <name evidence="8" type="primary">hybB</name>
    <name evidence="8" type="ORF">H8D96_14950</name>
</gene>
<dbReference type="AlphaFoldDB" id="A0A8J6TTA6"/>
<dbReference type="EMBL" id="JACNIG010000281">
    <property type="protein sequence ID" value="MBC8433205.1"/>
    <property type="molecule type" value="Genomic_DNA"/>
</dbReference>
<dbReference type="Gene3D" id="1.20.1630.10">
    <property type="entry name" value="Formate dehydrogenase/DMSO reductase domain"/>
    <property type="match status" value="1"/>
</dbReference>
<feature type="transmembrane region" description="Helical" evidence="7">
    <location>
        <begin position="246"/>
        <end position="263"/>
    </location>
</feature>
<feature type="transmembrane region" description="Helical" evidence="7">
    <location>
        <begin position="90"/>
        <end position="109"/>
    </location>
</feature>
<dbReference type="InterPro" id="IPR051817">
    <property type="entry name" value="FDH_cytochrome_b556_subunit"/>
</dbReference>
<evidence type="ECO:0000313" key="9">
    <source>
        <dbReference type="Proteomes" id="UP000605201"/>
    </source>
</evidence>
<sequence length="375" mass="42125">MKEERPLGGRLFTPTFLFCLLFFIIALFLLAKRFMYGLGAVTNMSDGYPWGIWIAFDVVVGTAFGCGGYAMALLIYVFNKGEYHPLIRPALMTSLFGYSLAGLAVFIDVGRYWQIYTIFLPWYLNPNSVLLEVALCVGAYVVVLWIEFTPAFLQKMGADSAKKSLEKVMFIFIALGILLPTMHQSSLGTVMVVAGSKLSPLWWTPWLPLLFLISCIFMGFAIVIFEASATSTRYKIADERHILSKLSGIFPWMLGIYLIIRFADVAIRGHLGLAFKGDLMGNMFLLENLLLLVPMCILFMPANRNNSRILFFSAISIILAGTLYRFNCYLIGFNPGGGWTYFPAAGEILITVGIVSIEIMAFLWFIKRLPIYHRA</sequence>
<keyword evidence="5 7" id="KW-1133">Transmembrane helix</keyword>
<dbReference type="InterPro" id="IPR005614">
    <property type="entry name" value="NrfD-like"/>
</dbReference>
<keyword evidence="4 7" id="KW-0812">Transmembrane</keyword>
<evidence type="ECO:0000256" key="7">
    <source>
        <dbReference type="SAM" id="Phobius"/>
    </source>
</evidence>
<evidence type="ECO:0000256" key="6">
    <source>
        <dbReference type="ARBA" id="ARBA00023136"/>
    </source>
</evidence>
<organism evidence="8 9">
    <name type="scientific">Candidatus Desulfatibia vada</name>
    <dbReference type="NCBI Taxonomy" id="2841696"/>
    <lineage>
        <taxon>Bacteria</taxon>
        <taxon>Pseudomonadati</taxon>
        <taxon>Thermodesulfobacteriota</taxon>
        <taxon>Desulfobacteria</taxon>
        <taxon>Desulfobacterales</taxon>
        <taxon>Desulfobacterales incertae sedis</taxon>
        <taxon>Candidatus Desulfatibia</taxon>
    </lineage>
</organism>
<feature type="transmembrane region" description="Helical" evidence="7">
    <location>
        <begin position="283"/>
        <end position="302"/>
    </location>
</feature>
<keyword evidence="3" id="KW-1003">Cell membrane</keyword>
<dbReference type="GO" id="GO:0009061">
    <property type="term" value="P:anaerobic respiration"/>
    <property type="evidence" value="ECO:0007669"/>
    <property type="project" value="TreeGrafter"/>
</dbReference>
<comment type="subcellular location">
    <subcellularLocation>
        <location evidence="1">Cell membrane</location>
        <topology evidence="1">Multi-pass membrane protein</topology>
    </subcellularLocation>
</comment>
<keyword evidence="6 7" id="KW-0472">Membrane</keyword>